<dbReference type="PANTHER" id="PTHR22605:SF18">
    <property type="entry name" value="E3 UBIQUITIN-PROTEIN LIGASE RNF213-ALPHA"/>
    <property type="match status" value="1"/>
</dbReference>
<accession>A0A668ANX5</accession>
<dbReference type="GO" id="GO:0006511">
    <property type="term" value="P:ubiquitin-dependent protein catabolic process"/>
    <property type="evidence" value="ECO:0007669"/>
    <property type="project" value="TreeGrafter"/>
</dbReference>
<dbReference type="InParanoid" id="A0A668ANX5"/>
<evidence type="ECO:0000313" key="2">
    <source>
        <dbReference type="Proteomes" id="UP000472263"/>
    </source>
</evidence>
<dbReference type="InterPro" id="IPR031248">
    <property type="entry name" value="RNF213"/>
</dbReference>
<proteinExistence type="predicted"/>
<dbReference type="GO" id="GO:0016020">
    <property type="term" value="C:membrane"/>
    <property type="evidence" value="ECO:0007669"/>
    <property type="project" value="TreeGrafter"/>
</dbReference>
<dbReference type="GO" id="GO:0016887">
    <property type="term" value="F:ATP hydrolysis activity"/>
    <property type="evidence" value="ECO:0007669"/>
    <property type="project" value="InterPro"/>
</dbReference>
<keyword evidence="2" id="KW-1185">Reference proteome</keyword>
<dbReference type="GO" id="GO:0005730">
    <property type="term" value="C:nucleolus"/>
    <property type="evidence" value="ECO:0007669"/>
    <property type="project" value="TreeGrafter"/>
</dbReference>
<protein>
    <submittedName>
        <fullName evidence="1">Uncharacterized protein</fullName>
    </submittedName>
</protein>
<reference evidence="1" key="1">
    <citation type="submission" date="2019-06" db="EMBL/GenBank/DDBJ databases">
        <authorList>
            <consortium name="Wellcome Sanger Institute Data Sharing"/>
        </authorList>
    </citation>
    <scope>NUCLEOTIDE SEQUENCE [LARGE SCALE GENOMIC DNA]</scope>
</reference>
<dbReference type="GO" id="GO:2000051">
    <property type="term" value="P:negative regulation of non-canonical Wnt signaling pathway"/>
    <property type="evidence" value="ECO:0007669"/>
    <property type="project" value="TreeGrafter"/>
</dbReference>
<dbReference type="GO" id="GO:0005829">
    <property type="term" value="C:cytosol"/>
    <property type="evidence" value="ECO:0007669"/>
    <property type="project" value="TreeGrafter"/>
</dbReference>
<dbReference type="GeneTree" id="ENSGT00630000089884"/>
<dbReference type="AlphaFoldDB" id="A0A668ANX5"/>
<dbReference type="GO" id="GO:0002040">
    <property type="term" value="P:sprouting angiogenesis"/>
    <property type="evidence" value="ECO:0007669"/>
    <property type="project" value="TreeGrafter"/>
</dbReference>
<dbReference type="Ensembl" id="ENSMMDT00005050862.1">
    <property type="protein sequence ID" value="ENSMMDP00005049874.1"/>
    <property type="gene ID" value="ENSMMDG00005022647.1"/>
</dbReference>
<dbReference type="Proteomes" id="UP000472263">
    <property type="component" value="Chromosome 8"/>
</dbReference>
<dbReference type="GO" id="GO:0004842">
    <property type="term" value="F:ubiquitin-protein transferase activity"/>
    <property type="evidence" value="ECO:0007669"/>
    <property type="project" value="InterPro"/>
</dbReference>
<name>A0A668ANX5_9TELE</name>
<reference evidence="1" key="2">
    <citation type="submission" date="2025-08" db="UniProtKB">
        <authorList>
            <consortium name="Ensembl"/>
        </authorList>
    </citation>
    <scope>IDENTIFICATION</scope>
</reference>
<organism evidence="1 2">
    <name type="scientific">Myripristis murdjan</name>
    <name type="common">pinecone soldierfish</name>
    <dbReference type="NCBI Taxonomy" id="586833"/>
    <lineage>
        <taxon>Eukaryota</taxon>
        <taxon>Metazoa</taxon>
        <taxon>Chordata</taxon>
        <taxon>Craniata</taxon>
        <taxon>Vertebrata</taxon>
        <taxon>Euteleostomi</taxon>
        <taxon>Actinopterygii</taxon>
        <taxon>Neopterygii</taxon>
        <taxon>Teleostei</taxon>
        <taxon>Neoteleostei</taxon>
        <taxon>Acanthomorphata</taxon>
        <taxon>Holocentriformes</taxon>
        <taxon>Holocentridae</taxon>
        <taxon>Myripristis</taxon>
    </lineage>
</organism>
<sequence length="98" mass="11287">WLFLMHLFHGHCTGYNGVEGSHVECLQMLLMNCGMMDPSWAELRNFAWFLNLQLKDCESSVFCDATFTGDTLKGFKTFVVDFMILMAKDFKHHDKGTV</sequence>
<reference evidence="1" key="3">
    <citation type="submission" date="2025-09" db="UniProtKB">
        <authorList>
            <consortium name="Ensembl"/>
        </authorList>
    </citation>
    <scope>IDENTIFICATION</scope>
</reference>
<dbReference type="PANTHER" id="PTHR22605">
    <property type="entry name" value="RZ-TYPE DOMAIN-CONTAINING PROTEIN"/>
    <property type="match status" value="1"/>
</dbReference>
<evidence type="ECO:0000313" key="1">
    <source>
        <dbReference type="Ensembl" id="ENSMMDP00005049874.1"/>
    </source>
</evidence>